<dbReference type="Pfam" id="PF14004">
    <property type="entry name" value="DUF4227"/>
    <property type="match status" value="1"/>
</dbReference>
<feature type="transmembrane region" description="Helical" evidence="1">
    <location>
        <begin position="14"/>
        <end position="33"/>
    </location>
</feature>
<proteinExistence type="predicted"/>
<dbReference type="Proteomes" id="UP001165962">
    <property type="component" value="Unassembled WGS sequence"/>
</dbReference>
<evidence type="ECO:0000313" key="3">
    <source>
        <dbReference type="Proteomes" id="UP001165962"/>
    </source>
</evidence>
<keyword evidence="3" id="KW-1185">Reference proteome</keyword>
<keyword evidence="1" id="KW-1133">Transmembrane helix</keyword>
<comment type="caution">
    <text evidence="2">The sequence shown here is derived from an EMBL/GenBank/DDBJ whole genome shotgun (WGS) entry which is preliminary data.</text>
</comment>
<sequence length="77" mass="9260">MILYVREWLVRGKFLLFFLVLTSILYQILLLVTQWIEPKERYKEPLGQSVKVFQNHVSLSDQAPMGERLKLFYWLGE</sequence>
<protein>
    <submittedName>
        <fullName evidence="2">YqzK family protein</fullName>
    </submittedName>
</protein>
<reference evidence="2" key="1">
    <citation type="submission" date="2020-03" db="EMBL/GenBank/DDBJ databases">
        <title>Draft sequencing of Paenibacilllus sp. S3N08.</title>
        <authorList>
            <person name="Kim D.-U."/>
        </authorList>
    </citation>
    <scope>NUCLEOTIDE SEQUENCE</scope>
    <source>
        <strain evidence="2">S3N08</strain>
    </source>
</reference>
<evidence type="ECO:0000256" key="1">
    <source>
        <dbReference type="SAM" id="Phobius"/>
    </source>
</evidence>
<dbReference type="RefSeq" id="WP_166145912.1">
    <property type="nucleotide sequence ID" value="NZ_JAAOIW010000001.1"/>
</dbReference>
<keyword evidence="1" id="KW-0812">Transmembrane</keyword>
<keyword evidence="1" id="KW-0472">Membrane</keyword>
<organism evidence="2 3">
    <name type="scientific">Paenibacillus agricola</name>
    <dbReference type="NCBI Taxonomy" id="2716264"/>
    <lineage>
        <taxon>Bacteria</taxon>
        <taxon>Bacillati</taxon>
        <taxon>Bacillota</taxon>
        <taxon>Bacilli</taxon>
        <taxon>Bacillales</taxon>
        <taxon>Paenibacillaceae</taxon>
        <taxon>Paenibacillus</taxon>
    </lineage>
</organism>
<dbReference type="EMBL" id="JAAOIW010000001">
    <property type="protein sequence ID" value="NHN28801.1"/>
    <property type="molecule type" value="Genomic_DNA"/>
</dbReference>
<evidence type="ECO:0000313" key="2">
    <source>
        <dbReference type="EMBL" id="NHN28801.1"/>
    </source>
</evidence>
<gene>
    <name evidence="2" type="ORF">G9U52_03015</name>
</gene>
<dbReference type="InterPro" id="IPR025321">
    <property type="entry name" value="DUF4227"/>
</dbReference>
<name>A0ABX0J046_9BACL</name>
<accession>A0ABX0J046</accession>